<evidence type="ECO:0000256" key="1">
    <source>
        <dbReference type="ARBA" id="ARBA00007613"/>
    </source>
</evidence>
<dbReference type="InterPro" id="IPR010131">
    <property type="entry name" value="MdtP/NodT-like"/>
</dbReference>
<protein>
    <submittedName>
        <fullName evidence="4">Outer membrane lipoprotein</fullName>
    </submittedName>
</protein>
<keyword evidence="2" id="KW-0812">Transmembrane</keyword>
<dbReference type="Gene3D" id="2.20.200.10">
    <property type="entry name" value="Outer membrane efflux proteins (OEP)"/>
    <property type="match status" value="1"/>
</dbReference>
<evidence type="ECO:0000313" key="4">
    <source>
        <dbReference type="EMBL" id="SMB21109.1"/>
    </source>
</evidence>
<dbReference type="AlphaFoldDB" id="A0A7Z7MUC6"/>
<dbReference type="RefSeq" id="WP_154715690.1">
    <property type="nucleotide sequence ID" value="NZ_LT837803.1"/>
</dbReference>
<proteinExistence type="inferred from homology"/>
<dbReference type="Proteomes" id="UP000242886">
    <property type="component" value="Chromosome SDENCHOL"/>
</dbReference>
<feature type="region of interest" description="Disordered" evidence="3">
    <location>
        <begin position="490"/>
        <end position="524"/>
    </location>
</feature>
<name>A0A7Z7MUC6_9PROT</name>
<dbReference type="Gene3D" id="1.20.1600.10">
    <property type="entry name" value="Outer membrane efflux proteins (OEP)"/>
    <property type="match status" value="1"/>
</dbReference>
<reference evidence="4" key="1">
    <citation type="submission" date="2017-03" db="EMBL/GenBank/DDBJ databases">
        <authorList>
            <consortium name="AG Boll"/>
        </authorList>
    </citation>
    <scope>NUCLEOTIDE SEQUENCE [LARGE SCALE GENOMIC DNA]</scope>
    <source>
        <strain evidence="4">Chol</strain>
    </source>
</reference>
<dbReference type="InterPro" id="IPR003423">
    <property type="entry name" value="OMP_efflux"/>
</dbReference>
<organism evidence="4 5">
    <name type="scientific">Sterolibacterium denitrificans</name>
    <dbReference type="NCBI Taxonomy" id="157592"/>
    <lineage>
        <taxon>Bacteria</taxon>
        <taxon>Pseudomonadati</taxon>
        <taxon>Pseudomonadota</taxon>
        <taxon>Betaproteobacteria</taxon>
        <taxon>Nitrosomonadales</taxon>
        <taxon>Sterolibacteriaceae</taxon>
        <taxon>Sterolibacterium</taxon>
    </lineage>
</organism>
<evidence type="ECO:0000256" key="3">
    <source>
        <dbReference type="SAM" id="MobiDB-lite"/>
    </source>
</evidence>
<evidence type="ECO:0000256" key="2">
    <source>
        <dbReference type="RuleBase" id="RU362097"/>
    </source>
</evidence>
<dbReference type="EMBL" id="LT837803">
    <property type="protein sequence ID" value="SMB21109.1"/>
    <property type="molecule type" value="Genomic_DNA"/>
</dbReference>
<dbReference type="SUPFAM" id="SSF56954">
    <property type="entry name" value="Outer membrane efflux proteins (OEP)"/>
    <property type="match status" value="1"/>
</dbReference>
<dbReference type="Pfam" id="PF02321">
    <property type="entry name" value="OEP"/>
    <property type="match status" value="2"/>
</dbReference>
<dbReference type="PANTHER" id="PTHR30203">
    <property type="entry name" value="OUTER MEMBRANE CATION EFFLUX PROTEIN"/>
    <property type="match status" value="1"/>
</dbReference>
<keyword evidence="2" id="KW-0564">Palmitate</keyword>
<evidence type="ECO:0000313" key="5">
    <source>
        <dbReference type="Proteomes" id="UP000242886"/>
    </source>
</evidence>
<accession>A0A7Z7MUC6</accession>
<keyword evidence="2" id="KW-1134">Transmembrane beta strand</keyword>
<sequence length="524" mass="54968">MSGPCESIHQRLRLAVLGVCCALGLAGCATQLAVGPDYEAPDAAAVLSADRWQAALPHDGTSRALLDWWQSFNDPVLDELLRQAEADSPTLAEAVARIDEARSALTASGASHWPQLGIEGHAMRNNGSADFPLPSPTTTRGVTVDAQWEIDLFGRVRRSTEAARARLASSEHGWHAARISLAAEVAGKYVGYRACQLTLRTIAADLGSREETARIVDLAAKGGISAPADAQLAKAGAADTAGFHAAQQAACLLTRKSLVTLTGLPEERLAQLLDARDGTGTQAQAAPPGLPVPAAFRVDSLPVALLAQRPDLAAAERQLAAASADVGVATANRYPRLALVGNLTRDRANIAGTDVLSKPWFFGPSLTLPLFAGGALAAQQDAAQARHAQAYARYRQAVRGAIEEVEGTLVNLEAARQRSQHARIASQGFRGYFKAAEQNWRAGGISLLALEDARRLATAAERNEIALQRDHILGWIALYKALGGGWQAVPSAPATPPAADTADAPDTRADGNEPPAAQDAGVTP</sequence>
<keyword evidence="2" id="KW-0472">Membrane</keyword>
<dbReference type="GO" id="GO:0005886">
    <property type="term" value="C:plasma membrane"/>
    <property type="evidence" value="ECO:0007669"/>
    <property type="project" value="UniProtKB-SubCell"/>
</dbReference>
<keyword evidence="2 4" id="KW-0449">Lipoprotein</keyword>
<comment type="similarity">
    <text evidence="1 2">Belongs to the outer membrane factor (OMF) (TC 1.B.17) family.</text>
</comment>
<keyword evidence="5" id="KW-1185">Reference proteome</keyword>
<dbReference type="GO" id="GO:0015562">
    <property type="term" value="F:efflux transmembrane transporter activity"/>
    <property type="evidence" value="ECO:0007669"/>
    <property type="project" value="InterPro"/>
</dbReference>
<dbReference type="NCBIfam" id="TIGR01845">
    <property type="entry name" value="outer_NodT"/>
    <property type="match status" value="1"/>
</dbReference>
<comment type="subcellular location">
    <subcellularLocation>
        <location evidence="2">Cell membrane</location>
        <topology evidence="2">Lipid-anchor</topology>
    </subcellularLocation>
</comment>
<gene>
    <name evidence="4" type="ORF">SDENCHOL_10117</name>
</gene>